<evidence type="ECO:0000259" key="2">
    <source>
        <dbReference type="Pfam" id="PF08346"/>
    </source>
</evidence>
<comment type="caution">
    <text evidence="3">The sequence shown here is derived from an EMBL/GenBank/DDBJ whole genome shotgun (WGS) entry which is preliminary data.</text>
</comment>
<keyword evidence="4" id="KW-1185">Reference proteome</keyword>
<dbReference type="eggNOG" id="COG3561">
    <property type="taxonomic scope" value="Bacteria"/>
</dbReference>
<dbReference type="GO" id="GO:0003677">
    <property type="term" value="F:DNA binding"/>
    <property type="evidence" value="ECO:0007669"/>
    <property type="project" value="InterPro"/>
</dbReference>
<dbReference type="eggNOG" id="COG3645">
    <property type="taxonomic scope" value="Bacteria"/>
</dbReference>
<dbReference type="Proteomes" id="UP000012589">
    <property type="component" value="Unassembled WGS sequence"/>
</dbReference>
<proteinExistence type="predicted"/>
<reference evidence="3 4" key="1">
    <citation type="journal article" date="2014" name="Genome Announc.">
        <title>Draft genome sequences of the altered schaedler flora, a defined bacterial community from gnotobiotic mice.</title>
        <authorList>
            <person name="Wannemuehler M.J."/>
            <person name="Overstreet A.M."/>
            <person name="Ward D.V."/>
            <person name="Phillips G.J."/>
        </authorList>
    </citation>
    <scope>NUCLEOTIDE SEQUENCE [LARGE SCALE GENOMIC DNA]</scope>
    <source>
        <strain evidence="3 4">ASF492</strain>
    </source>
</reference>
<evidence type="ECO:0000259" key="1">
    <source>
        <dbReference type="Pfam" id="PF03374"/>
    </source>
</evidence>
<organism evidence="3 4">
    <name type="scientific">Eubacterium plexicaudatum ASF492</name>
    <dbReference type="NCBI Taxonomy" id="1235802"/>
    <lineage>
        <taxon>Bacteria</taxon>
        <taxon>Bacillati</taxon>
        <taxon>Bacillota</taxon>
        <taxon>Clostridia</taxon>
        <taxon>Eubacteriales</taxon>
        <taxon>Eubacteriaceae</taxon>
        <taxon>Eubacterium</taxon>
    </lineage>
</organism>
<accession>N2B426</accession>
<name>N2B426_9FIRM</name>
<gene>
    <name evidence="3" type="ORF">C823_01054</name>
</gene>
<dbReference type="InterPro" id="IPR005039">
    <property type="entry name" value="Ant_C"/>
</dbReference>
<dbReference type="HOGENOM" id="CLU_046670_11_0_9"/>
<dbReference type="InterPro" id="IPR013557">
    <property type="entry name" value="AntA/B_antirep"/>
</dbReference>
<evidence type="ECO:0008006" key="5">
    <source>
        <dbReference type="Google" id="ProtNLM"/>
    </source>
</evidence>
<evidence type="ECO:0000313" key="4">
    <source>
        <dbReference type="Proteomes" id="UP000012589"/>
    </source>
</evidence>
<dbReference type="Pfam" id="PF08346">
    <property type="entry name" value="AntA"/>
    <property type="match status" value="1"/>
</dbReference>
<dbReference type="Pfam" id="PF03374">
    <property type="entry name" value="ANT"/>
    <property type="match status" value="1"/>
</dbReference>
<dbReference type="STRING" id="1235802.C823_01054"/>
<feature type="domain" description="Antirepressor protein C-terminal" evidence="1">
    <location>
        <begin position="141"/>
        <end position="250"/>
    </location>
</feature>
<feature type="domain" description="AntA/AntB antirepressor" evidence="2">
    <location>
        <begin position="25"/>
        <end position="92"/>
    </location>
</feature>
<sequence>MEQLRMIENELVPVYMTSSGEKVVYGTELHKVLEVKTLYKDWSERRLADVDAVGDEDYEVLLKNERNSKGGRPAKEHIIKLDVAKEMSMLEHSAKGKQVRRYFIQIEKKYRSGGPAEIPTGKQLMALAVLEAQKTIAEQNQAIERMRQKELFADAVAASSSSILIGELAKIIRQNGIDTGEKRLFQWMRQEGYLIRRNGTDYNMPTQRSMEMKLFEIRERTVTNPDGSIRITKTVLVTGKGQQYFINRFMQK</sequence>
<dbReference type="EMBL" id="AQFT01000032">
    <property type="protein sequence ID" value="EMZ35156.1"/>
    <property type="molecule type" value="Genomic_DNA"/>
</dbReference>
<dbReference type="AlphaFoldDB" id="N2B426"/>
<evidence type="ECO:0000313" key="3">
    <source>
        <dbReference type="EMBL" id="EMZ35156.1"/>
    </source>
</evidence>
<protein>
    <recommendedName>
        <fullName evidence="5">Anti-repressor protein</fullName>
    </recommendedName>
</protein>
<dbReference type="PATRIC" id="fig|1235802.3.peg.1134"/>